<sequence length="107" mass="12201">MDFPGSTRVLQSHYLNPNKSKLRSPYFSHLVMSVRLFDSPHPRRSKRPTWVSVSVWDSDSEPAGGACSTSSLFTQRSPQSPLMNGPHCECYEIKSLVCLSSQHFEWR</sequence>
<dbReference type="Proteomes" id="UP001059596">
    <property type="component" value="Chromosome 3R"/>
</dbReference>
<reference evidence="1" key="1">
    <citation type="journal article" date="2023" name="Genome Biol. Evol.">
        <title>Long-read-based Genome Assembly of Drosophila gunungcola Reveals Fewer Chemosensory Genes in Flower-breeding Species.</title>
        <authorList>
            <person name="Negi A."/>
            <person name="Liao B.Y."/>
            <person name="Yeh S.D."/>
        </authorList>
    </citation>
    <scope>NUCLEOTIDE SEQUENCE</scope>
    <source>
        <strain evidence="1">Sukarami</strain>
    </source>
</reference>
<comment type="caution">
    <text evidence="1">The sequence shown here is derived from an EMBL/GenBank/DDBJ whole genome shotgun (WGS) entry which is preliminary data.</text>
</comment>
<evidence type="ECO:0000313" key="1">
    <source>
        <dbReference type="EMBL" id="KAI8046158.1"/>
    </source>
</evidence>
<dbReference type="AlphaFoldDB" id="A0A9P9YZS3"/>
<accession>A0A9P9YZS3</accession>
<proteinExistence type="predicted"/>
<name>A0A9P9YZS3_9MUSC</name>
<evidence type="ECO:0000313" key="2">
    <source>
        <dbReference type="Proteomes" id="UP001059596"/>
    </source>
</evidence>
<protein>
    <submittedName>
        <fullName evidence="1">Uncharacterized protein</fullName>
    </submittedName>
</protein>
<gene>
    <name evidence="1" type="ORF">M5D96_002358</name>
</gene>
<organism evidence="1 2">
    <name type="scientific">Drosophila gunungcola</name>
    <name type="common">fruit fly</name>
    <dbReference type="NCBI Taxonomy" id="103775"/>
    <lineage>
        <taxon>Eukaryota</taxon>
        <taxon>Metazoa</taxon>
        <taxon>Ecdysozoa</taxon>
        <taxon>Arthropoda</taxon>
        <taxon>Hexapoda</taxon>
        <taxon>Insecta</taxon>
        <taxon>Pterygota</taxon>
        <taxon>Neoptera</taxon>
        <taxon>Endopterygota</taxon>
        <taxon>Diptera</taxon>
        <taxon>Brachycera</taxon>
        <taxon>Muscomorpha</taxon>
        <taxon>Ephydroidea</taxon>
        <taxon>Drosophilidae</taxon>
        <taxon>Drosophila</taxon>
        <taxon>Sophophora</taxon>
    </lineage>
</organism>
<keyword evidence="2" id="KW-1185">Reference proteome</keyword>
<dbReference type="EMBL" id="JAMKOV010000001">
    <property type="protein sequence ID" value="KAI8046158.1"/>
    <property type="molecule type" value="Genomic_DNA"/>
</dbReference>